<name>A0A7W8G706_9SPIR</name>
<dbReference type="Gene3D" id="1.10.3210.10">
    <property type="entry name" value="Hypothetical protein af1432"/>
    <property type="match status" value="1"/>
</dbReference>
<dbReference type="Pfam" id="PF08668">
    <property type="entry name" value="HDOD"/>
    <property type="match status" value="1"/>
</dbReference>
<evidence type="ECO:0000313" key="2">
    <source>
        <dbReference type="EMBL" id="MBB5224886.1"/>
    </source>
</evidence>
<comment type="caution">
    <text evidence="2">The sequence shown here is derived from an EMBL/GenBank/DDBJ whole genome shotgun (WGS) entry which is preliminary data.</text>
</comment>
<dbReference type="PANTHER" id="PTHR33525:SF3">
    <property type="entry name" value="RIBONUCLEASE Y"/>
    <property type="match status" value="1"/>
</dbReference>
<dbReference type="Proteomes" id="UP000518887">
    <property type="component" value="Unassembled WGS sequence"/>
</dbReference>
<evidence type="ECO:0000313" key="3">
    <source>
        <dbReference type="Proteomes" id="UP000518887"/>
    </source>
</evidence>
<dbReference type="InterPro" id="IPR052340">
    <property type="entry name" value="RNase_Y/CdgJ"/>
</dbReference>
<evidence type="ECO:0000259" key="1">
    <source>
        <dbReference type="PROSITE" id="PS51833"/>
    </source>
</evidence>
<gene>
    <name evidence="2" type="ORF">HNP76_000226</name>
</gene>
<dbReference type="InterPro" id="IPR013976">
    <property type="entry name" value="HDOD"/>
</dbReference>
<proteinExistence type="predicted"/>
<dbReference type="PROSITE" id="PS51833">
    <property type="entry name" value="HDOD"/>
    <property type="match status" value="1"/>
</dbReference>
<protein>
    <submittedName>
        <fullName evidence="2">HD-like signal output (HDOD) protein</fullName>
    </submittedName>
</protein>
<organism evidence="2 3">
    <name type="scientific">Treponema ruminis</name>
    <dbReference type="NCBI Taxonomy" id="744515"/>
    <lineage>
        <taxon>Bacteria</taxon>
        <taxon>Pseudomonadati</taxon>
        <taxon>Spirochaetota</taxon>
        <taxon>Spirochaetia</taxon>
        <taxon>Spirochaetales</taxon>
        <taxon>Treponemataceae</taxon>
        <taxon>Treponema</taxon>
    </lineage>
</organism>
<accession>A0A7W8G706</accession>
<keyword evidence="3" id="KW-1185">Reference proteome</keyword>
<dbReference type="SUPFAM" id="SSF109604">
    <property type="entry name" value="HD-domain/PDEase-like"/>
    <property type="match status" value="1"/>
</dbReference>
<reference evidence="2 3" key="1">
    <citation type="submission" date="2020-08" db="EMBL/GenBank/DDBJ databases">
        <title>Genomic Encyclopedia of Type Strains, Phase IV (KMG-IV): sequencing the most valuable type-strain genomes for metagenomic binning, comparative biology and taxonomic classification.</title>
        <authorList>
            <person name="Goeker M."/>
        </authorList>
    </citation>
    <scope>NUCLEOTIDE SEQUENCE [LARGE SCALE GENOMIC DNA]</scope>
    <source>
        <strain evidence="2 3">DSM 103462</strain>
    </source>
</reference>
<dbReference type="RefSeq" id="WP_184656607.1">
    <property type="nucleotide sequence ID" value="NZ_JACHFQ010000001.1"/>
</dbReference>
<feature type="domain" description="HDOD" evidence="1">
    <location>
        <begin position="241"/>
        <end position="437"/>
    </location>
</feature>
<sequence length="500" mass="56890">MQHEQKNQKVSLDNSKIKMAIRAGIPLSITTYTLPREMSEYMEQVLAAFLNELGQEHMGTYLKYCLNELVTNAKKANTKRIYFKEKNLDLFDDSDYEIGMKTFKDETLGNIRHYLAMQKLTGLYVKLILQTRNNRIKIEVRNNSVLTFREYKRMHDKLSRAQQYTSVDQAMTQVVDLSEGAGLGIIIMILMLEKIGLTEENFQILCENGETITRIILPINEKTQRKLNSASHEFIKIIDEIPQFPESIMRVNRLINDSNTKMSEIAMAISSDVSLTTDLLRLVNSVTFALASPCRSIADAVKLVGIRGIKNMILSVGSVNHLQGLGGDSQKTLFMHAYRVAFYSYNLAHNFCASERDIIDDSYICGLLHDMGKLVFATAHPGFIDNIRDICRQRNISQDIFEKLLAGVNHSEIGALIAEKWNFPDIIISVIRHHHEPDMAPPSSKKLSSLVYLADMLAHYQTNEVDYYQFDLDVLKLFGIGSENQLRKISDKLAAAFKED</sequence>
<dbReference type="AlphaFoldDB" id="A0A7W8G706"/>
<dbReference type="EMBL" id="JACHFQ010000001">
    <property type="protein sequence ID" value="MBB5224886.1"/>
    <property type="molecule type" value="Genomic_DNA"/>
</dbReference>
<dbReference type="PANTHER" id="PTHR33525">
    <property type="match status" value="1"/>
</dbReference>